<evidence type="ECO:0000256" key="1">
    <source>
        <dbReference type="SAM" id="MobiDB-lite"/>
    </source>
</evidence>
<proteinExistence type="predicted"/>
<reference evidence="2 3" key="1">
    <citation type="submission" date="2021-05" db="EMBL/GenBank/DDBJ databases">
        <title>Whole genome sequence of Curtobacterium flaccumfaciens pv. flaccumfaciens strain CFBP 8819.</title>
        <authorList>
            <person name="Osdaghi E."/>
            <person name="Taghouti G."/>
            <person name="Portier P."/>
            <person name="Fazliarab A."/>
            <person name="Taghavi S.M."/>
            <person name="Briand M."/>
            <person name="Le-Saux M."/>
            <person name="Jacques M.-A."/>
        </authorList>
    </citation>
    <scope>NUCLEOTIDE SEQUENCE [LARGE SCALE GENOMIC DNA]</scope>
    <source>
        <strain evidence="2 3">CFBP 8819</strain>
    </source>
</reference>
<dbReference type="InterPro" id="IPR023895">
    <property type="entry name" value="Thiopep_bacteriocin_prcur"/>
</dbReference>
<organism evidence="2 3">
    <name type="scientific">Curtobacterium aurantiacum</name>
    <dbReference type="NCBI Taxonomy" id="3236919"/>
    <lineage>
        <taxon>Bacteria</taxon>
        <taxon>Bacillati</taxon>
        <taxon>Actinomycetota</taxon>
        <taxon>Actinomycetes</taxon>
        <taxon>Micrococcales</taxon>
        <taxon>Microbacteriaceae</taxon>
        <taxon>Curtobacterium</taxon>
    </lineage>
</organism>
<name>A0ABS5VFV1_9MICO</name>
<dbReference type="Pfam" id="PF19409">
    <property type="entry name" value="Thiopep_pre"/>
    <property type="match status" value="1"/>
</dbReference>
<gene>
    <name evidence="2" type="ORF">KK097_10900</name>
</gene>
<evidence type="ECO:0000313" key="2">
    <source>
        <dbReference type="EMBL" id="MBT1588322.1"/>
    </source>
</evidence>
<keyword evidence="3" id="KW-1185">Reference proteome</keyword>
<feature type="region of interest" description="Disordered" evidence="1">
    <location>
        <begin position="54"/>
        <end position="81"/>
    </location>
</feature>
<dbReference type="Proteomes" id="UP001519641">
    <property type="component" value="Unassembled WGS sequence"/>
</dbReference>
<feature type="region of interest" description="Disordered" evidence="1">
    <location>
        <begin position="29"/>
        <end position="48"/>
    </location>
</feature>
<feature type="compositionally biased region" description="Low complexity" evidence="1">
    <location>
        <begin position="30"/>
        <end position="48"/>
    </location>
</feature>
<sequence length="104" mass="10844">MTGSMPELPDLDFDGLETFSVREAVAVPETGATSGSSSCTSTSCCGSRSCCSAGSCGRGETTEAGSTRSPPRSDPARGKRNYCSRVSKPWRVRGRAGVPLLHAR</sequence>
<dbReference type="NCBIfam" id="TIGR03892">
    <property type="entry name" value="thiopep_precurs"/>
    <property type="match status" value="1"/>
</dbReference>
<dbReference type="NCBIfam" id="NF033400">
    <property type="entry name" value="thiazolyl_B"/>
    <property type="match status" value="1"/>
</dbReference>
<dbReference type="EMBL" id="JAHEWS010000015">
    <property type="protein sequence ID" value="MBT1588322.1"/>
    <property type="molecule type" value="Genomic_DNA"/>
</dbReference>
<accession>A0ABS5VFV1</accession>
<evidence type="ECO:0000313" key="3">
    <source>
        <dbReference type="Proteomes" id="UP001519641"/>
    </source>
</evidence>
<comment type="caution">
    <text evidence="2">The sequence shown here is derived from an EMBL/GenBank/DDBJ whole genome shotgun (WGS) entry which is preliminary data.</text>
</comment>
<protein>
    <submittedName>
        <fullName evidence="2">Thiazolylpeptide-type bacteriocin</fullName>
    </submittedName>
</protein>